<evidence type="ECO:0000256" key="10">
    <source>
        <dbReference type="ARBA" id="ARBA00022842"/>
    </source>
</evidence>
<dbReference type="PANTHER" id="PTHR10192:SF31">
    <property type="entry name" value="MOLYBDOPTERIN MOLYBDENUMTRANSFERASE"/>
    <property type="match status" value="1"/>
</dbReference>
<dbReference type="Pfam" id="PF03453">
    <property type="entry name" value="MoeA_N"/>
    <property type="match status" value="1"/>
</dbReference>
<comment type="cofactor">
    <cofactor evidence="1 13">
        <name>Mg(2+)</name>
        <dbReference type="ChEBI" id="CHEBI:18420"/>
    </cofactor>
</comment>
<dbReference type="PANTHER" id="PTHR10192">
    <property type="entry name" value="MOLYBDOPTERIN BIOSYNTHESIS PROTEIN"/>
    <property type="match status" value="1"/>
</dbReference>
<evidence type="ECO:0000259" key="14">
    <source>
        <dbReference type="SMART" id="SM00852"/>
    </source>
</evidence>
<sequence length="436" mass="47316">MQSFHPSLSTILDQHEQFRAPTLSVQDTKNIIEKFITPITEVDNVGIFDSLGRVLAEDIISPFNVPPHDNSAMDGFAFNSEQLKVSTPLKLTIIGESFAGRPFHGHVNLGECVKIMTGAVMPTGCDTVVPQEMTTCSAIDIKSQQEISFDGSKLRLGDNRRFAGEDLVSGQIAICKGKRLGAAELGLIASLGIAKVSVYRRLRVAYFSTGDEVRSLGEALTEGSIYDSNRYTVFALLKNLGIEMIDLGVAPDHPDALETTLRQACQAADAVITSGGVSVGAADYTKEVMARMGEVAFWTIGMRPGRPMAFGRISHHEKSAYLFGLPGNPVAVMVSFLYFVRDALLHMQSAQAQTLLLVPARSLRAIRKRQGRTEYQRGIANIDDDGQLQVQVTGSQGSGVLRSMAEANCMIVLPDEQADVAAGTWVKIHLFDGLLR</sequence>
<dbReference type="SUPFAM" id="SSF63867">
    <property type="entry name" value="MoeA C-terminal domain-like"/>
    <property type="match status" value="1"/>
</dbReference>
<evidence type="ECO:0000256" key="5">
    <source>
        <dbReference type="ARBA" id="ARBA00013269"/>
    </source>
</evidence>
<proteinExistence type="inferred from homology"/>
<dbReference type="Gene3D" id="2.170.190.11">
    <property type="entry name" value="Molybdopterin biosynthesis moea protein, domain 3"/>
    <property type="match status" value="1"/>
</dbReference>
<evidence type="ECO:0000313" key="16">
    <source>
        <dbReference type="Proteomes" id="UP000627446"/>
    </source>
</evidence>
<feature type="domain" description="MoaB/Mog" evidence="14">
    <location>
        <begin position="205"/>
        <end position="346"/>
    </location>
</feature>
<dbReference type="Pfam" id="PF03454">
    <property type="entry name" value="MoeA_C"/>
    <property type="match status" value="1"/>
</dbReference>
<dbReference type="GO" id="GO:0006777">
    <property type="term" value="P:Mo-molybdopterin cofactor biosynthetic process"/>
    <property type="evidence" value="ECO:0007669"/>
    <property type="project" value="UniProtKB-UniRule"/>
</dbReference>
<evidence type="ECO:0000256" key="9">
    <source>
        <dbReference type="ARBA" id="ARBA00022723"/>
    </source>
</evidence>
<comment type="caution">
    <text evidence="15">The sequence shown here is derived from an EMBL/GenBank/DDBJ whole genome shotgun (WGS) entry which is preliminary data.</text>
</comment>
<dbReference type="FunFam" id="2.40.340.10:FF:000003">
    <property type="entry name" value="Molybdopterin molybdenumtransferase"/>
    <property type="match status" value="1"/>
</dbReference>
<evidence type="ECO:0000256" key="11">
    <source>
        <dbReference type="ARBA" id="ARBA00023150"/>
    </source>
</evidence>
<keyword evidence="16" id="KW-1185">Reference proteome</keyword>
<dbReference type="InterPro" id="IPR001453">
    <property type="entry name" value="MoaB/Mog_dom"/>
</dbReference>
<keyword evidence="11 13" id="KW-0501">Molybdenum cofactor biosynthesis</keyword>
<dbReference type="AlphaFoldDB" id="A0A923HQV2"/>
<evidence type="ECO:0000256" key="6">
    <source>
        <dbReference type="ARBA" id="ARBA00021108"/>
    </source>
</evidence>
<dbReference type="GO" id="GO:0005829">
    <property type="term" value="C:cytosol"/>
    <property type="evidence" value="ECO:0007669"/>
    <property type="project" value="TreeGrafter"/>
</dbReference>
<keyword evidence="7 13" id="KW-0500">Molybdenum</keyword>
<dbReference type="InterPro" id="IPR038987">
    <property type="entry name" value="MoeA-like"/>
</dbReference>
<dbReference type="Gene3D" id="3.40.980.10">
    <property type="entry name" value="MoaB/Mog-like domain"/>
    <property type="match status" value="1"/>
</dbReference>
<evidence type="ECO:0000256" key="7">
    <source>
        <dbReference type="ARBA" id="ARBA00022505"/>
    </source>
</evidence>
<dbReference type="FunFam" id="3.40.980.10:FF:000004">
    <property type="entry name" value="Molybdopterin molybdenumtransferase"/>
    <property type="match status" value="1"/>
</dbReference>
<dbReference type="InterPro" id="IPR005110">
    <property type="entry name" value="MoeA_linker/N"/>
</dbReference>
<dbReference type="Gene3D" id="2.40.340.10">
    <property type="entry name" value="MoeA, C-terminal, domain IV"/>
    <property type="match status" value="1"/>
</dbReference>
<dbReference type="CDD" id="cd00887">
    <property type="entry name" value="MoeA"/>
    <property type="match status" value="1"/>
</dbReference>
<evidence type="ECO:0000256" key="4">
    <source>
        <dbReference type="ARBA" id="ARBA00010763"/>
    </source>
</evidence>
<dbReference type="SUPFAM" id="SSF63882">
    <property type="entry name" value="MoeA N-terminal region -like"/>
    <property type="match status" value="1"/>
</dbReference>
<dbReference type="SMART" id="SM00852">
    <property type="entry name" value="MoCF_biosynth"/>
    <property type="match status" value="1"/>
</dbReference>
<evidence type="ECO:0000256" key="3">
    <source>
        <dbReference type="ARBA" id="ARBA00005046"/>
    </source>
</evidence>
<dbReference type="RefSeq" id="WP_186916878.1">
    <property type="nucleotide sequence ID" value="NZ_JACOFZ010000004.1"/>
</dbReference>
<dbReference type="NCBIfam" id="NF045515">
    <property type="entry name" value="Glp_gephyrin"/>
    <property type="match status" value="1"/>
</dbReference>
<evidence type="ECO:0000256" key="8">
    <source>
        <dbReference type="ARBA" id="ARBA00022679"/>
    </source>
</evidence>
<dbReference type="Pfam" id="PF00994">
    <property type="entry name" value="MoCF_biosynth"/>
    <property type="match status" value="1"/>
</dbReference>
<evidence type="ECO:0000256" key="2">
    <source>
        <dbReference type="ARBA" id="ARBA00002901"/>
    </source>
</evidence>
<evidence type="ECO:0000313" key="15">
    <source>
        <dbReference type="EMBL" id="MBC3882278.1"/>
    </source>
</evidence>
<dbReference type="InterPro" id="IPR036688">
    <property type="entry name" value="MoeA_C_domain_IV_sf"/>
</dbReference>
<dbReference type="Proteomes" id="UP000627446">
    <property type="component" value="Unassembled WGS sequence"/>
</dbReference>
<name>A0A923HQV2_9BURK</name>
<comment type="catalytic activity">
    <reaction evidence="12">
        <text>adenylyl-molybdopterin + molybdate = Mo-molybdopterin + AMP + H(+)</text>
        <dbReference type="Rhea" id="RHEA:35047"/>
        <dbReference type="ChEBI" id="CHEBI:15378"/>
        <dbReference type="ChEBI" id="CHEBI:36264"/>
        <dbReference type="ChEBI" id="CHEBI:62727"/>
        <dbReference type="ChEBI" id="CHEBI:71302"/>
        <dbReference type="ChEBI" id="CHEBI:456215"/>
        <dbReference type="EC" id="2.10.1.1"/>
    </reaction>
</comment>
<evidence type="ECO:0000256" key="13">
    <source>
        <dbReference type="RuleBase" id="RU365090"/>
    </source>
</evidence>
<dbReference type="InterPro" id="IPR005111">
    <property type="entry name" value="MoeA_C_domain_IV"/>
</dbReference>
<dbReference type="GO" id="GO:0046872">
    <property type="term" value="F:metal ion binding"/>
    <property type="evidence" value="ECO:0007669"/>
    <property type="project" value="UniProtKB-UniRule"/>
</dbReference>
<keyword evidence="9 13" id="KW-0479">Metal-binding</keyword>
<reference evidence="15" key="1">
    <citation type="submission" date="2020-08" db="EMBL/GenBank/DDBJ databases">
        <title>Novel species isolated from subtropical streams in China.</title>
        <authorList>
            <person name="Lu H."/>
        </authorList>
    </citation>
    <scope>NUCLEOTIDE SEQUENCE</scope>
    <source>
        <strain evidence="15">LX22W</strain>
    </source>
</reference>
<organism evidence="15 16">
    <name type="scientific">Undibacterium nitidum</name>
    <dbReference type="NCBI Taxonomy" id="2762298"/>
    <lineage>
        <taxon>Bacteria</taxon>
        <taxon>Pseudomonadati</taxon>
        <taxon>Pseudomonadota</taxon>
        <taxon>Betaproteobacteria</taxon>
        <taxon>Burkholderiales</taxon>
        <taxon>Oxalobacteraceae</taxon>
        <taxon>Undibacterium</taxon>
    </lineage>
</organism>
<protein>
    <recommendedName>
        <fullName evidence="6 13">Molybdopterin molybdenumtransferase</fullName>
        <ecNumber evidence="5 13">2.10.1.1</ecNumber>
    </recommendedName>
</protein>
<comment type="function">
    <text evidence="2 13">Catalyzes the insertion of molybdate into adenylated molybdopterin with the concomitant release of AMP.</text>
</comment>
<evidence type="ECO:0000256" key="1">
    <source>
        <dbReference type="ARBA" id="ARBA00001946"/>
    </source>
</evidence>
<dbReference type="EMBL" id="JACOFZ010000004">
    <property type="protein sequence ID" value="MBC3882278.1"/>
    <property type="molecule type" value="Genomic_DNA"/>
</dbReference>
<gene>
    <name evidence="15" type="ORF">H8K36_12870</name>
</gene>
<dbReference type="NCBIfam" id="TIGR00177">
    <property type="entry name" value="molyb_syn"/>
    <property type="match status" value="1"/>
</dbReference>
<dbReference type="SUPFAM" id="SSF53218">
    <property type="entry name" value="Molybdenum cofactor biosynthesis proteins"/>
    <property type="match status" value="1"/>
</dbReference>
<dbReference type="GO" id="GO:0061599">
    <property type="term" value="F:molybdopterin molybdotransferase activity"/>
    <property type="evidence" value="ECO:0007669"/>
    <property type="project" value="UniProtKB-UniRule"/>
</dbReference>
<comment type="similarity">
    <text evidence="4 13">Belongs to the MoeA family.</text>
</comment>
<dbReference type="EC" id="2.10.1.1" evidence="5 13"/>
<dbReference type="InterPro" id="IPR036425">
    <property type="entry name" value="MoaB/Mog-like_dom_sf"/>
</dbReference>
<dbReference type="InterPro" id="IPR036135">
    <property type="entry name" value="MoeA_linker/N_sf"/>
</dbReference>
<evidence type="ECO:0000256" key="12">
    <source>
        <dbReference type="ARBA" id="ARBA00047317"/>
    </source>
</evidence>
<keyword evidence="8 13" id="KW-0808">Transferase</keyword>
<accession>A0A923HQV2</accession>
<keyword evidence="10 13" id="KW-0460">Magnesium</keyword>
<dbReference type="Gene3D" id="3.90.105.10">
    <property type="entry name" value="Molybdopterin biosynthesis moea protein, domain 2"/>
    <property type="match status" value="1"/>
</dbReference>
<comment type="pathway">
    <text evidence="3 13">Cofactor biosynthesis; molybdopterin biosynthesis.</text>
</comment>